<evidence type="ECO:0000256" key="6">
    <source>
        <dbReference type="ARBA" id="ARBA00022692"/>
    </source>
</evidence>
<dbReference type="GO" id="GO:0030247">
    <property type="term" value="F:polysaccharide binding"/>
    <property type="evidence" value="ECO:0007669"/>
    <property type="project" value="InterPro"/>
</dbReference>
<evidence type="ECO:0000256" key="12">
    <source>
        <dbReference type="ARBA" id="ARBA00022989"/>
    </source>
</evidence>
<comment type="pathway">
    <text evidence="3">Protein modification; protein ubiquitination.</text>
</comment>
<evidence type="ECO:0000256" key="3">
    <source>
        <dbReference type="ARBA" id="ARBA00004906"/>
    </source>
</evidence>
<name>A0AAP0K5E8_9MAGN</name>
<evidence type="ECO:0000256" key="11">
    <source>
        <dbReference type="ARBA" id="ARBA00022833"/>
    </source>
</evidence>
<dbReference type="GO" id="GO:0016020">
    <property type="term" value="C:membrane"/>
    <property type="evidence" value="ECO:0007669"/>
    <property type="project" value="UniProtKB-SubCell"/>
</dbReference>
<dbReference type="EC" id="2.3.2.27" evidence="4"/>
<evidence type="ECO:0000256" key="4">
    <source>
        <dbReference type="ARBA" id="ARBA00012483"/>
    </source>
</evidence>
<keyword evidence="6" id="KW-0812">Transmembrane</keyword>
<gene>
    <name evidence="17" type="ORF">Sjap_005346</name>
</gene>
<sequence>MSQYQKDQTLTFLNIIFIFTSLFVDSHTPLTDHHHCKNYTSSDHLIRCQPGGPEVRFPFRLKDHHRNLCGATPPGFDLYCSVDNIPKTLLHLPFPQTPFFVKAINTHHVKGERGIFSQPTLLMYISE</sequence>
<keyword evidence="7" id="KW-0479">Metal-binding</keyword>
<evidence type="ECO:0000256" key="10">
    <source>
        <dbReference type="ARBA" id="ARBA00022786"/>
    </source>
</evidence>
<comment type="caution">
    <text evidence="17">The sequence shown here is derived from an EMBL/GenBank/DDBJ whole genome shotgun (WGS) entry which is preliminary data.</text>
</comment>
<comment type="catalytic activity">
    <reaction evidence="1">
        <text>S-ubiquitinyl-[E2 ubiquitin-conjugating enzyme]-L-cysteine + [acceptor protein]-L-lysine = [E2 ubiquitin-conjugating enzyme]-L-cysteine + N(6)-ubiquitinyl-[acceptor protein]-L-lysine.</text>
        <dbReference type="EC" id="2.3.2.27"/>
    </reaction>
</comment>
<evidence type="ECO:0000259" key="16">
    <source>
        <dbReference type="Pfam" id="PF13947"/>
    </source>
</evidence>
<accession>A0AAP0K5E8</accession>
<evidence type="ECO:0000256" key="1">
    <source>
        <dbReference type="ARBA" id="ARBA00000900"/>
    </source>
</evidence>
<organism evidence="17 18">
    <name type="scientific">Stephania japonica</name>
    <dbReference type="NCBI Taxonomy" id="461633"/>
    <lineage>
        <taxon>Eukaryota</taxon>
        <taxon>Viridiplantae</taxon>
        <taxon>Streptophyta</taxon>
        <taxon>Embryophyta</taxon>
        <taxon>Tracheophyta</taxon>
        <taxon>Spermatophyta</taxon>
        <taxon>Magnoliopsida</taxon>
        <taxon>Ranunculales</taxon>
        <taxon>Menispermaceae</taxon>
        <taxon>Menispermoideae</taxon>
        <taxon>Cissampelideae</taxon>
        <taxon>Stephania</taxon>
    </lineage>
</organism>
<dbReference type="GO" id="GO:0008270">
    <property type="term" value="F:zinc ion binding"/>
    <property type="evidence" value="ECO:0007669"/>
    <property type="project" value="UniProtKB-KW"/>
</dbReference>
<feature type="domain" description="Wall-associated receptor kinase galacturonan-binding" evidence="16">
    <location>
        <begin position="48"/>
        <end position="107"/>
    </location>
</feature>
<protein>
    <recommendedName>
        <fullName evidence="4">RING-type E3 ubiquitin transferase</fullName>
        <ecNumber evidence="4">2.3.2.27</ecNumber>
    </recommendedName>
</protein>
<evidence type="ECO:0000256" key="9">
    <source>
        <dbReference type="ARBA" id="ARBA00022771"/>
    </source>
</evidence>
<keyword evidence="10" id="KW-0833">Ubl conjugation pathway</keyword>
<comment type="similarity">
    <text evidence="14">Belongs to the RING-type zinc finger family. ATL subfamily.</text>
</comment>
<dbReference type="Pfam" id="PF13947">
    <property type="entry name" value="GUB_WAK_bind"/>
    <property type="match status" value="1"/>
</dbReference>
<keyword evidence="13" id="KW-0472">Membrane</keyword>
<reference evidence="17 18" key="1">
    <citation type="submission" date="2024-01" db="EMBL/GenBank/DDBJ databases">
        <title>Genome assemblies of Stephania.</title>
        <authorList>
            <person name="Yang L."/>
        </authorList>
    </citation>
    <scope>NUCLEOTIDE SEQUENCE [LARGE SCALE GENOMIC DNA]</scope>
    <source>
        <strain evidence="17">QJT</strain>
        <tissue evidence="17">Leaf</tissue>
    </source>
</reference>
<comment type="subcellular location">
    <subcellularLocation>
        <location evidence="2">Membrane</location>
        <topology evidence="2">Single-pass membrane protein</topology>
    </subcellularLocation>
</comment>
<evidence type="ECO:0000256" key="7">
    <source>
        <dbReference type="ARBA" id="ARBA00022723"/>
    </source>
</evidence>
<keyword evidence="11" id="KW-0862">Zinc</keyword>
<feature type="signal peptide" evidence="15">
    <location>
        <begin position="1"/>
        <end position="26"/>
    </location>
</feature>
<dbReference type="PANTHER" id="PTHR46279:SF9">
    <property type="entry name" value="OS01G0116300 PROTEIN"/>
    <property type="match status" value="1"/>
</dbReference>
<keyword evidence="12" id="KW-1133">Transmembrane helix</keyword>
<keyword evidence="18" id="KW-1185">Reference proteome</keyword>
<keyword evidence="5" id="KW-0808">Transferase</keyword>
<evidence type="ECO:0000256" key="13">
    <source>
        <dbReference type="ARBA" id="ARBA00023136"/>
    </source>
</evidence>
<dbReference type="PANTHER" id="PTHR46279">
    <property type="entry name" value="RING/U-BOX SUPERFAMILY PROTEIN"/>
    <property type="match status" value="1"/>
</dbReference>
<evidence type="ECO:0000313" key="17">
    <source>
        <dbReference type="EMBL" id="KAK9145443.1"/>
    </source>
</evidence>
<evidence type="ECO:0000256" key="5">
    <source>
        <dbReference type="ARBA" id="ARBA00022679"/>
    </source>
</evidence>
<evidence type="ECO:0000256" key="2">
    <source>
        <dbReference type="ARBA" id="ARBA00004167"/>
    </source>
</evidence>
<dbReference type="InterPro" id="IPR046948">
    <property type="entry name" value="ATL20-22-like"/>
</dbReference>
<dbReference type="GO" id="GO:0061630">
    <property type="term" value="F:ubiquitin protein ligase activity"/>
    <property type="evidence" value="ECO:0007669"/>
    <property type="project" value="UniProtKB-EC"/>
</dbReference>
<proteinExistence type="inferred from homology"/>
<evidence type="ECO:0000256" key="8">
    <source>
        <dbReference type="ARBA" id="ARBA00022729"/>
    </source>
</evidence>
<dbReference type="InterPro" id="IPR025287">
    <property type="entry name" value="WAK_GUB"/>
</dbReference>
<keyword evidence="8 15" id="KW-0732">Signal</keyword>
<keyword evidence="9" id="KW-0863">Zinc-finger</keyword>
<dbReference type="EMBL" id="JBBNAE010000002">
    <property type="protein sequence ID" value="KAK9145443.1"/>
    <property type="molecule type" value="Genomic_DNA"/>
</dbReference>
<evidence type="ECO:0000256" key="14">
    <source>
        <dbReference type="ARBA" id="ARBA00024209"/>
    </source>
</evidence>
<dbReference type="Proteomes" id="UP001417504">
    <property type="component" value="Unassembled WGS sequence"/>
</dbReference>
<evidence type="ECO:0000313" key="18">
    <source>
        <dbReference type="Proteomes" id="UP001417504"/>
    </source>
</evidence>
<evidence type="ECO:0000256" key="15">
    <source>
        <dbReference type="SAM" id="SignalP"/>
    </source>
</evidence>
<dbReference type="AlphaFoldDB" id="A0AAP0K5E8"/>
<feature type="chain" id="PRO_5042837548" description="RING-type E3 ubiquitin transferase" evidence="15">
    <location>
        <begin position="27"/>
        <end position="127"/>
    </location>
</feature>